<keyword evidence="3 6" id="KW-0812">Transmembrane</keyword>
<sequence length="392" mass="40660">MGQTAQPRAFFSVFVIWLGGLGAAAQWAKVSVIFDQLSGVYPGAGLMLGWALTLIGVTGILLGVVAGLLATRLGLRRVFLGGMVLGALVSAAQAMGLSFNLFLASRVVEGFAHLAIVVAAPTLIAQATPARYRPFALTLWGTFFGVAFAVVAWVGQPLAVVQGPEALYAAHAVWMAVMAGLAWGVLPASAPTSGPGLSARSILRQHVAIYRSPFVSAPAVAWLFYTFCFVSMITLLPPFLPEGSRALVVGMIPLATLVTSMTIGNFLLRSISAISVIQLSFFGTMLSLLGLLIWPGAPVVAIIWAGCLGLAQGAGFAAVPELNADVASQSQANGAMAQTGNLGNTIGTPLLLLALSGAGYAGMMVASILVLAIGLFLQWLLVRARRAQMVHS</sequence>
<feature type="transmembrane region" description="Helical" evidence="6">
    <location>
        <begin position="166"/>
        <end position="186"/>
    </location>
</feature>
<dbReference type="PROSITE" id="PS50850">
    <property type="entry name" value="MFS"/>
    <property type="match status" value="1"/>
</dbReference>
<evidence type="ECO:0000259" key="7">
    <source>
        <dbReference type="PROSITE" id="PS50850"/>
    </source>
</evidence>
<evidence type="ECO:0000313" key="9">
    <source>
        <dbReference type="Proteomes" id="UP000026249"/>
    </source>
</evidence>
<feature type="transmembrane region" description="Helical" evidence="6">
    <location>
        <begin position="219"/>
        <end position="240"/>
    </location>
</feature>
<dbReference type="STRING" id="1454373.ACMU_17380"/>
<dbReference type="PANTHER" id="PTHR43124">
    <property type="entry name" value="PURINE EFFLUX PUMP PBUE"/>
    <property type="match status" value="1"/>
</dbReference>
<feature type="domain" description="Major facilitator superfamily (MFS) profile" evidence="7">
    <location>
        <begin position="12"/>
        <end position="386"/>
    </location>
</feature>
<keyword evidence="9" id="KW-1185">Reference proteome</keyword>
<comment type="caution">
    <text evidence="8">The sequence shown here is derived from an EMBL/GenBank/DDBJ whole genome shotgun (WGS) entry which is preliminary data.</text>
</comment>
<evidence type="ECO:0000313" key="8">
    <source>
        <dbReference type="EMBL" id="KAJ54481.1"/>
    </source>
</evidence>
<reference evidence="8 9" key="1">
    <citation type="submission" date="2014-03" db="EMBL/GenBank/DDBJ databases">
        <title>Draft Genome Sequence of Actibacterium mucosum KCTC 23349, a Marine Alphaproteobacterium with Complex Ionic Requirements Isolated from Mediterranean Seawater at Malvarrosa Beach, Valencia, Spain.</title>
        <authorList>
            <person name="Arahal D.R."/>
            <person name="Shao Z."/>
            <person name="Lai Q."/>
            <person name="Pujalte M.J."/>
        </authorList>
    </citation>
    <scope>NUCLEOTIDE SEQUENCE [LARGE SCALE GENOMIC DNA]</scope>
    <source>
        <strain evidence="8 9">KCTC 23349</strain>
    </source>
</reference>
<gene>
    <name evidence="8" type="ORF">ACMU_17380</name>
</gene>
<proteinExistence type="predicted"/>
<dbReference type="RefSeq" id="WP_035261518.1">
    <property type="nucleotide sequence ID" value="NZ_JFKE01000007.1"/>
</dbReference>
<keyword evidence="2" id="KW-1003">Cell membrane</keyword>
<dbReference type="InterPro" id="IPR036259">
    <property type="entry name" value="MFS_trans_sf"/>
</dbReference>
<evidence type="ECO:0000256" key="6">
    <source>
        <dbReference type="SAM" id="Phobius"/>
    </source>
</evidence>
<comment type="subcellular location">
    <subcellularLocation>
        <location evidence="1">Cell membrane</location>
        <topology evidence="1">Multi-pass membrane protein</topology>
    </subcellularLocation>
</comment>
<dbReference type="GO" id="GO:0022857">
    <property type="term" value="F:transmembrane transporter activity"/>
    <property type="evidence" value="ECO:0007669"/>
    <property type="project" value="InterPro"/>
</dbReference>
<dbReference type="AlphaFoldDB" id="A0A037ZG33"/>
<protein>
    <recommendedName>
        <fullName evidence="7">Major facilitator superfamily (MFS) profile domain-containing protein</fullName>
    </recommendedName>
</protein>
<dbReference type="PANTHER" id="PTHR43124:SF3">
    <property type="entry name" value="CHLORAMPHENICOL EFFLUX PUMP RV0191"/>
    <property type="match status" value="1"/>
</dbReference>
<feature type="transmembrane region" description="Helical" evidence="6">
    <location>
        <begin position="78"/>
        <end position="104"/>
    </location>
</feature>
<dbReference type="EMBL" id="JFKE01000007">
    <property type="protein sequence ID" value="KAJ54481.1"/>
    <property type="molecule type" value="Genomic_DNA"/>
</dbReference>
<feature type="transmembrane region" description="Helical" evidence="6">
    <location>
        <begin position="135"/>
        <end position="154"/>
    </location>
</feature>
<dbReference type="InterPro" id="IPR011701">
    <property type="entry name" value="MFS"/>
</dbReference>
<feature type="transmembrane region" description="Helical" evidence="6">
    <location>
        <begin position="48"/>
        <end position="71"/>
    </location>
</feature>
<feature type="transmembrane region" description="Helical" evidence="6">
    <location>
        <begin position="246"/>
        <end position="268"/>
    </location>
</feature>
<evidence type="ECO:0000256" key="4">
    <source>
        <dbReference type="ARBA" id="ARBA00022989"/>
    </source>
</evidence>
<dbReference type="InterPro" id="IPR020846">
    <property type="entry name" value="MFS_dom"/>
</dbReference>
<name>A0A037ZG33_9RHOB</name>
<dbReference type="SUPFAM" id="SSF103473">
    <property type="entry name" value="MFS general substrate transporter"/>
    <property type="match status" value="1"/>
</dbReference>
<dbReference type="Gene3D" id="1.20.1250.20">
    <property type="entry name" value="MFS general substrate transporter like domains"/>
    <property type="match status" value="1"/>
</dbReference>
<feature type="transmembrane region" description="Helical" evidence="6">
    <location>
        <begin position="110"/>
        <end position="128"/>
    </location>
</feature>
<keyword evidence="4 6" id="KW-1133">Transmembrane helix</keyword>
<feature type="transmembrane region" description="Helical" evidence="6">
    <location>
        <begin position="280"/>
        <end position="305"/>
    </location>
</feature>
<dbReference type="GO" id="GO:0005886">
    <property type="term" value="C:plasma membrane"/>
    <property type="evidence" value="ECO:0007669"/>
    <property type="project" value="UniProtKB-SubCell"/>
</dbReference>
<evidence type="ECO:0000256" key="5">
    <source>
        <dbReference type="ARBA" id="ARBA00023136"/>
    </source>
</evidence>
<dbReference type="Pfam" id="PF07690">
    <property type="entry name" value="MFS_1"/>
    <property type="match status" value="1"/>
</dbReference>
<dbReference type="InterPro" id="IPR050189">
    <property type="entry name" value="MFS_Efflux_Transporters"/>
</dbReference>
<evidence type="ECO:0000256" key="2">
    <source>
        <dbReference type="ARBA" id="ARBA00022475"/>
    </source>
</evidence>
<accession>A0A037ZG33</accession>
<keyword evidence="5 6" id="KW-0472">Membrane</keyword>
<organism evidence="8 9">
    <name type="scientific">Actibacterium mucosum KCTC 23349</name>
    <dbReference type="NCBI Taxonomy" id="1454373"/>
    <lineage>
        <taxon>Bacteria</taxon>
        <taxon>Pseudomonadati</taxon>
        <taxon>Pseudomonadota</taxon>
        <taxon>Alphaproteobacteria</taxon>
        <taxon>Rhodobacterales</taxon>
        <taxon>Roseobacteraceae</taxon>
        <taxon>Actibacterium</taxon>
    </lineage>
</organism>
<feature type="transmembrane region" description="Helical" evidence="6">
    <location>
        <begin position="9"/>
        <end position="28"/>
    </location>
</feature>
<feature type="transmembrane region" description="Helical" evidence="6">
    <location>
        <begin position="360"/>
        <end position="382"/>
    </location>
</feature>
<dbReference type="OrthoDB" id="6095882at2"/>
<evidence type="ECO:0000256" key="1">
    <source>
        <dbReference type="ARBA" id="ARBA00004651"/>
    </source>
</evidence>
<dbReference type="Proteomes" id="UP000026249">
    <property type="component" value="Unassembled WGS sequence"/>
</dbReference>
<evidence type="ECO:0000256" key="3">
    <source>
        <dbReference type="ARBA" id="ARBA00022692"/>
    </source>
</evidence>